<keyword evidence="2" id="KW-1185">Reference proteome</keyword>
<reference evidence="1 2" key="1">
    <citation type="submission" date="2019-07" db="EMBL/GenBank/DDBJ databases">
        <title>Whole genome shotgun sequence of Staphylococcus piscifermentans NBRC 109625.</title>
        <authorList>
            <person name="Hosoyama A."/>
            <person name="Uohara A."/>
            <person name="Ohji S."/>
            <person name="Ichikawa N."/>
        </authorList>
    </citation>
    <scope>NUCLEOTIDE SEQUENCE [LARGE SCALE GENOMIC DNA]</scope>
    <source>
        <strain evidence="1 2">NBRC 109625</strain>
    </source>
</reference>
<dbReference type="EMBL" id="BKAR01000013">
    <property type="protein sequence ID" value="GEP84671.1"/>
    <property type="molecule type" value="Genomic_DNA"/>
</dbReference>
<evidence type="ECO:0008006" key="3">
    <source>
        <dbReference type="Google" id="ProtNLM"/>
    </source>
</evidence>
<dbReference type="OrthoDB" id="2413613at2"/>
<protein>
    <recommendedName>
        <fullName evidence="3">DUF1700 domain-containing protein</fullName>
    </recommendedName>
</protein>
<organism evidence="1 2">
    <name type="scientific">Staphylococcus piscifermentans</name>
    <dbReference type="NCBI Taxonomy" id="70258"/>
    <lineage>
        <taxon>Bacteria</taxon>
        <taxon>Bacillati</taxon>
        <taxon>Bacillota</taxon>
        <taxon>Bacilli</taxon>
        <taxon>Bacillales</taxon>
        <taxon>Staphylococcaceae</taxon>
        <taxon>Staphylococcus</taxon>
    </lineage>
</organism>
<comment type="caution">
    <text evidence="1">The sequence shown here is derived from an EMBL/GenBank/DDBJ whole genome shotgun (WGS) entry which is preliminary data.</text>
</comment>
<name>A0A239TU80_9STAP</name>
<evidence type="ECO:0000313" key="1">
    <source>
        <dbReference type="EMBL" id="GEP84671.1"/>
    </source>
</evidence>
<gene>
    <name evidence="1" type="ORF">SPI02_12560</name>
</gene>
<dbReference type="Pfam" id="PF22564">
    <property type="entry name" value="HAAS"/>
    <property type="match status" value="1"/>
</dbReference>
<dbReference type="AlphaFoldDB" id="A0A239TU80"/>
<evidence type="ECO:0000313" key="2">
    <source>
        <dbReference type="Proteomes" id="UP000321736"/>
    </source>
</evidence>
<sequence length="186" mass="21234">MNKITFLNDLESELRWLPRKEQDRIMFHYEDIFYEGERKGRSEVEILESMESPKKIAKEIYAQHAIDNAESAPNAQNVTKAVLATVGIGLLTLVIILIPLIFVVIIMLAMLLISLVLLLSPIIMAFANILDGFSHFLFSDFLFSIGYLGLGIIFIVLIFKLAEILYKLILKYLRWNLKLIKGSMQG</sequence>
<proteinExistence type="predicted"/>
<dbReference type="Proteomes" id="UP000321736">
    <property type="component" value="Unassembled WGS sequence"/>
</dbReference>
<accession>A0A239TU80</accession>